<dbReference type="Proteomes" id="UP000028530">
    <property type="component" value="Chromosome"/>
</dbReference>
<evidence type="ECO:0008006" key="3">
    <source>
        <dbReference type="Google" id="ProtNLM"/>
    </source>
</evidence>
<accession>A0ABM5VXS1</accession>
<organism evidence="1 2">
    <name type="scientific">Ectopseudomonas mendocina S5.2</name>
    <dbReference type="NCBI Taxonomy" id="1225174"/>
    <lineage>
        <taxon>Bacteria</taxon>
        <taxon>Pseudomonadati</taxon>
        <taxon>Pseudomonadota</taxon>
        <taxon>Gammaproteobacteria</taxon>
        <taxon>Pseudomonadales</taxon>
        <taxon>Pseudomonadaceae</taxon>
        <taxon>Ectopseudomonas</taxon>
    </lineage>
</organism>
<keyword evidence="2" id="KW-1185">Reference proteome</keyword>
<gene>
    <name evidence="1" type="ORF">DW68_014075</name>
</gene>
<protein>
    <recommendedName>
        <fullName evidence="3">Capsule polysaccharide biosynthesis protein</fullName>
    </recommendedName>
</protein>
<dbReference type="EMBL" id="CP013124">
    <property type="protein sequence ID" value="ALN19713.1"/>
    <property type="molecule type" value="Genomic_DNA"/>
</dbReference>
<evidence type="ECO:0000313" key="1">
    <source>
        <dbReference type="EMBL" id="ALN19713.1"/>
    </source>
</evidence>
<sequence length="418" mass="46704">MSVIHRILGRVSINSSKTMPPGPIFLNVLMTDVRPASVQQKMMSFYSIIDRCLRDGQRVNVIVAFGGKDKKKIKLIYSECLADYLQVEGFNLVFVKSATWRAGRLSALIYAATYFARLRGSFTQRLNFACLSALARVRINAFQDIYDSLPCSNWLGLTGGVELPALKFRRDHVGARSCISALQFGQASVEQQHFAGYNVDNFFVYDDFSEKVFQQLDMRVSKMLVSGSPEFEYHTGLICNEKLLEEERLSVVFVDQPVQQRGEYSEEYLLACYAMLQALNDDPEISITVKPHPRGSAFEGTPLTGFSVAEDWSDCLSRAHVAIGFFSNLCDLALCSGRITFYVGSEAVLGKDKCDWIIGQGGFVVDNIDVVWQEILRLKKLHAKLTNQIALCVTSSSSSPSEIIYKRMVACSETQTVA</sequence>
<evidence type="ECO:0000313" key="2">
    <source>
        <dbReference type="Proteomes" id="UP000028530"/>
    </source>
</evidence>
<reference evidence="1 2" key="1">
    <citation type="submission" date="2015-11" db="EMBL/GenBank/DDBJ databases">
        <authorList>
            <person name="Chong T.M."/>
            <person name="Chan K.G."/>
            <person name="Dessaux Y."/>
        </authorList>
    </citation>
    <scope>NUCLEOTIDE SEQUENCE [LARGE SCALE GENOMIC DNA]</scope>
    <source>
        <strain evidence="1 2">S5.2</strain>
    </source>
</reference>
<name>A0ABM5VXS1_ECTME</name>
<proteinExistence type="predicted"/>